<dbReference type="AlphaFoldDB" id="X1EUH6"/>
<organism evidence="1">
    <name type="scientific">marine sediment metagenome</name>
    <dbReference type="NCBI Taxonomy" id="412755"/>
    <lineage>
        <taxon>unclassified sequences</taxon>
        <taxon>metagenomes</taxon>
        <taxon>ecological metagenomes</taxon>
    </lineage>
</organism>
<proteinExistence type="predicted"/>
<gene>
    <name evidence="1" type="ORF">S03H2_22459</name>
</gene>
<dbReference type="EMBL" id="BARU01012099">
    <property type="protein sequence ID" value="GAH37021.1"/>
    <property type="molecule type" value="Genomic_DNA"/>
</dbReference>
<feature type="non-terminal residue" evidence="1">
    <location>
        <position position="234"/>
    </location>
</feature>
<comment type="caution">
    <text evidence="1">The sequence shown here is derived from an EMBL/GenBank/DDBJ whole genome shotgun (WGS) entry which is preliminary data.</text>
</comment>
<reference evidence="1" key="1">
    <citation type="journal article" date="2014" name="Front. Microbiol.">
        <title>High frequency of phylogenetically diverse reductive dehalogenase-homologous genes in deep subseafloor sedimentary metagenomes.</title>
        <authorList>
            <person name="Kawai M."/>
            <person name="Futagami T."/>
            <person name="Toyoda A."/>
            <person name="Takaki Y."/>
            <person name="Nishi S."/>
            <person name="Hori S."/>
            <person name="Arai W."/>
            <person name="Tsubouchi T."/>
            <person name="Morono Y."/>
            <person name="Uchiyama I."/>
            <person name="Ito T."/>
            <person name="Fujiyama A."/>
            <person name="Inagaki F."/>
            <person name="Takami H."/>
        </authorList>
    </citation>
    <scope>NUCLEOTIDE SEQUENCE</scope>
    <source>
        <strain evidence="1">Expedition CK06-06</strain>
    </source>
</reference>
<sequence>MSVKEKYVKAARIIIKAGILPFPLTDTLLEILYMLLEEDDLDFIMAFKRKFSQTIEQLKKSSKLPEEEILKMIEKLASKGVVFNQPNSQGVMVIRLLPLMMVGPFEYIFMRKVNHTEEEKKLAKLFKTLFNEAKDLIHEKYDMFLPVFQKLPPIDRTVPILQKTKSGQEVQISVNETVEVPEEKILITQDIKELINKFDDIAVGFCFCRQHEDLLGNPYKETDLRENCQGRIPA</sequence>
<evidence type="ECO:0000313" key="1">
    <source>
        <dbReference type="EMBL" id="GAH37021.1"/>
    </source>
</evidence>
<accession>X1EUH6</accession>
<name>X1EUH6_9ZZZZ</name>
<protein>
    <submittedName>
        <fullName evidence="1">Uncharacterized protein</fullName>
    </submittedName>
</protein>